<protein>
    <recommendedName>
        <fullName evidence="2">mitogen-activated protein kinase kinase kinase</fullName>
        <ecNumber evidence="2">2.7.11.25</ecNumber>
    </recommendedName>
</protein>
<sequence>MPAWWGKKSSKNKEQQQQQQLQPQVHDPIGNKHDLSKSSIKNDNNKVKDKAKSCDDLFGTRNSPRNSKDFVTGGGGGSSGSLGFLGFDSDRAHPLPRPSISSTQSLGIIDHHGVGVGVVGLGSGSVSVSSCSSGSSDDHNAQTDQAQISNFFRGHGETKLMPVARSPGPGSRGTTTTTSPLHPRFSGSNLESPTGKQEDGKAECHRLPLPPGSPTSPSTLPTTRTCMVIESTQSNFSRWRKGRLLGRGTFGHVYQGFNSEGGHMCAIKEVRVITDDKTSKECLKQLNQGEETLSVYLEYVSGGSIHKLLQEYGPFKEPVIQNYTRQILSGLAYLHGRNTVHRDIKGANILVDPNGEIKLADFGMAKHLINKAVLKNGFECLKCRVISGPRTNFEMFEQITASSSMLSFKGSPYWMAPEVVMNTNGYSLPVDIWSLGCTILEMALAKPPWSQFEGVAAIFKIGNSKDIPEIPDHLSNDAKSFLRLCLRRDPSGRPTALQLLDHPFVREQGTPRHSTSNLTKEVSPYPSDGSRTPPTTLELRSNRWNLNFLDGDHLTRPVATTSRAALMSPRDNSARMITSLPVSPSSSPLRQFEPAYRSCFLSPPHPSYALVGQSNYNLHDYSVHPLRHNTTYVLDPWRENPQFKTQTPPGGSPRVRQI</sequence>
<keyword evidence="6 9" id="KW-0067">ATP-binding</keyword>
<dbReference type="InterPro" id="IPR017441">
    <property type="entry name" value="Protein_kinase_ATP_BS"/>
</dbReference>
<evidence type="ECO:0000256" key="7">
    <source>
        <dbReference type="ARBA" id="ARBA00047559"/>
    </source>
</evidence>
<keyword evidence="13" id="KW-1185">Reference proteome</keyword>
<dbReference type="Gene3D" id="1.10.510.10">
    <property type="entry name" value="Transferase(Phosphotransferase) domain 1"/>
    <property type="match status" value="1"/>
</dbReference>
<comment type="catalytic activity">
    <reaction evidence="8">
        <text>L-seryl-[protein] + ATP = O-phospho-L-seryl-[protein] + ADP + H(+)</text>
        <dbReference type="Rhea" id="RHEA:17989"/>
        <dbReference type="Rhea" id="RHEA-COMP:9863"/>
        <dbReference type="Rhea" id="RHEA-COMP:11604"/>
        <dbReference type="ChEBI" id="CHEBI:15378"/>
        <dbReference type="ChEBI" id="CHEBI:29999"/>
        <dbReference type="ChEBI" id="CHEBI:30616"/>
        <dbReference type="ChEBI" id="CHEBI:83421"/>
        <dbReference type="ChEBI" id="CHEBI:456216"/>
        <dbReference type="EC" id="2.7.11.25"/>
    </reaction>
</comment>
<evidence type="ECO:0000256" key="6">
    <source>
        <dbReference type="ARBA" id="ARBA00022840"/>
    </source>
</evidence>
<evidence type="ECO:0000256" key="4">
    <source>
        <dbReference type="ARBA" id="ARBA00022741"/>
    </source>
</evidence>
<dbReference type="EMBL" id="JACTNZ010000008">
    <property type="protein sequence ID" value="KAG5534083.1"/>
    <property type="molecule type" value="Genomic_DNA"/>
</dbReference>
<evidence type="ECO:0000256" key="9">
    <source>
        <dbReference type="PROSITE-ProRule" id="PRU10141"/>
    </source>
</evidence>
<organism evidence="12 13">
    <name type="scientific">Rhododendron griersonianum</name>
    <dbReference type="NCBI Taxonomy" id="479676"/>
    <lineage>
        <taxon>Eukaryota</taxon>
        <taxon>Viridiplantae</taxon>
        <taxon>Streptophyta</taxon>
        <taxon>Embryophyta</taxon>
        <taxon>Tracheophyta</taxon>
        <taxon>Spermatophyta</taxon>
        <taxon>Magnoliopsida</taxon>
        <taxon>eudicotyledons</taxon>
        <taxon>Gunneridae</taxon>
        <taxon>Pentapetalae</taxon>
        <taxon>asterids</taxon>
        <taxon>Ericales</taxon>
        <taxon>Ericaceae</taxon>
        <taxon>Ericoideae</taxon>
        <taxon>Rhodoreae</taxon>
        <taxon>Rhododendron</taxon>
    </lineage>
</organism>
<dbReference type="InterPro" id="IPR000719">
    <property type="entry name" value="Prot_kinase_dom"/>
</dbReference>
<dbReference type="GO" id="GO:0004709">
    <property type="term" value="F:MAP kinase kinase kinase activity"/>
    <property type="evidence" value="ECO:0007669"/>
    <property type="project" value="UniProtKB-EC"/>
</dbReference>
<keyword evidence="4 9" id="KW-0547">Nucleotide-binding</keyword>
<dbReference type="SMART" id="SM00220">
    <property type="entry name" value="S_TKc"/>
    <property type="match status" value="1"/>
</dbReference>
<dbReference type="EC" id="2.7.11.25" evidence="2"/>
<dbReference type="Pfam" id="PF00069">
    <property type="entry name" value="Pkinase"/>
    <property type="match status" value="2"/>
</dbReference>
<feature type="compositionally biased region" description="Polar residues" evidence="10">
    <location>
        <begin position="186"/>
        <end position="195"/>
    </location>
</feature>
<keyword evidence="3" id="KW-0808">Transferase</keyword>
<feature type="region of interest" description="Disordered" evidence="10">
    <location>
        <begin position="162"/>
        <end position="221"/>
    </location>
</feature>
<evidence type="ECO:0000256" key="1">
    <source>
        <dbReference type="ARBA" id="ARBA00006529"/>
    </source>
</evidence>
<evidence type="ECO:0000256" key="5">
    <source>
        <dbReference type="ARBA" id="ARBA00022777"/>
    </source>
</evidence>
<comment type="catalytic activity">
    <reaction evidence="7">
        <text>L-threonyl-[protein] + ATP = O-phospho-L-threonyl-[protein] + ADP + H(+)</text>
        <dbReference type="Rhea" id="RHEA:46608"/>
        <dbReference type="Rhea" id="RHEA-COMP:11060"/>
        <dbReference type="Rhea" id="RHEA-COMP:11605"/>
        <dbReference type="ChEBI" id="CHEBI:15378"/>
        <dbReference type="ChEBI" id="CHEBI:30013"/>
        <dbReference type="ChEBI" id="CHEBI:30616"/>
        <dbReference type="ChEBI" id="CHEBI:61977"/>
        <dbReference type="ChEBI" id="CHEBI:456216"/>
        <dbReference type="EC" id="2.7.11.25"/>
    </reaction>
</comment>
<dbReference type="GO" id="GO:0005524">
    <property type="term" value="F:ATP binding"/>
    <property type="evidence" value="ECO:0007669"/>
    <property type="project" value="UniProtKB-UniRule"/>
</dbReference>
<feature type="compositionally biased region" description="Low complexity" evidence="10">
    <location>
        <begin position="15"/>
        <end position="24"/>
    </location>
</feature>
<evidence type="ECO:0000256" key="3">
    <source>
        <dbReference type="ARBA" id="ARBA00022679"/>
    </source>
</evidence>
<accession>A0AAV6J025</accession>
<name>A0AAV6J025_9ERIC</name>
<dbReference type="PANTHER" id="PTHR48016">
    <property type="entry name" value="MAP KINASE KINASE KINASE SSK2-RELATED-RELATED"/>
    <property type="match status" value="1"/>
</dbReference>
<evidence type="ECO:0000313" key="13">
    <source>
        <dbReference type="Proteomes" id="UP000823749"/>
    </source>
</evidence>
<feature type="compositionally biased region" description="Low complexity" evidence="10">
    <location>
        <begin position="165"/>
        <end position="180"/>
    </location>
</feature>
<dbReference type="InterPro" id="IPR050538">
    <property type="entry name" value="MAP_kinase_kinase_kinase"/>
</dbReference>
<comment type="caution">
    <text evidence="12">The sequence shown here is derived from an EMBL/GenBank/DDBJ whole genome shotgun (WGS) entry which is preliminary data.</text>
</comment>
<evidence type="ECO:0000256" key="8">
    <source>
        <dbReference type="ARBA" id="ARBA00048329"/>
    </source>
</evidence>
<reference evidence="12" key="1">
    <citation type="submission" date="2020-08" db="EMBL/GenBank/DDBJ databases">
        <title>Plant Genome Project.</title>
        <authorList>
            <person name="Zhang R.-G."/>
        </authorList>
    </citation>
    <scope>NUCLEOTIDE SEQUENCE</scope>
    <source>
        <strain evidence="12">WSP0</strain>
        <tissue evidence="12">Leaf</tissue>
    </source>
</reference>
<dbReference type="PROSITE" id="PS50011">
    <property type="entry name" value="PROTEIN_KINASE_DOM"/>
    <property type="match status" value="1"/>
</dbReference>
<evidence type="ECO:0000259" key="11">
    <source>
        <dbReference type="PROSITE" id="PS50011"/>
    </source>
</evidence>
<dbReference type="AlphaFoldDB" id="A0AAV6J025"/>
<feature type="compositionally biased region" description="Basic and acidic residues" evidence="10">
    <location>
        <begin position="196"/>
        <end position="206"/>
    </location>
</feature>
<feature type="compositionally biased region" description="Polar residues" evidence="10">
    <location>
        <begin position="511"/>
        <end position="520"/>
    </location>
</feature>
<dbReference type="PROSITE" id="PS00107">
    <property type="entry name" value="PROTEIN_KINASE_ATP"/>
    <property type="match status" value="1"/>
</dbReference>
<comment type="similarity">
    <text evidence="1">Belongs to the protein kinase superfamily. STE Ser/Thr protein kinase family. MAP kinase kinase kinase subfamily.</text>
</comment>
<dbReference type="Proteomes" id="UP000823749">
    <property type="component" value="Chromosome 8"/>
</dbReference>
<dbReference type="GO" id="GO:0005737">
    <property type="term" value="C:cytoplasm"/>
    <property type="evidence" value="ECO:0007669"/>
    <property type="project" value="TreeGrafter"/>
</dbReference>
<feature type="region of interest" description="Disordered" evidence="10">
    <location>
        <begin position="507"/>
        <end position="536"/>
    </location>
</feature>
<feature type="region of interest" description="Disordered" evidence="10">
    <location>
        <begin position="639"/>
        <end position="658"/>
    </location>
</feature>
<evidence type="ECO:0000256" key="10">
    <source>
        <dbReference type="SAM" id="MobiDB-lite"/>
    </source>
</evidence>
<feature type="region of interest" description="Disordered" evidence="10">
    <location>
        <begin position="1"/>
        <end position="75"/>
    </location>
</feature>
<dbReference type="InterPro" id="IPR011009">
    <property type="entry name" value="Kinase-like_dom_sf"/>
</dbReference>
<feature type="compositionally biased region" description="Basic and acidic residues" evidence="10">
    <location>
        <begin position="43"/>
        <end position="55"/>
    </location>
</feature>
<dbReference type="SUPFAM" id="SSF56112">
    <property type="entry name" value="Protein kinase-like (PK-like)"/>
    <property type="match status" value="1"/>
</dbReference>
<evidence type="ECO:0000256" key="2">
    <source>
        <dbReference type="ARBA" id="ARBA00012406"/>
    </source>
</evidence>
<evidence type="ECO:0000313" key="12">
    <source>
        <dbReference type="EMBL" id="KAG5534083.1"/>
    </source>
</evidence>
<dbReference type="PANTHER" id="PTHR48016:SF8">
    <property type="entry name" value="MITOGEN-ACTIVATED PROTEIN KINASE KINASE KINASE 3"/>
    <property type="match status" value="1"/>
</dbReference>
<feature type="binding site" evidence="9">
    <location>
        <position position="268"/>
    </location>
    <ligand>
        <name>ATP</name>
        <dbReference type="ChEBI" id="CHEBI:30616"/>
    </ligand>
</feature>
<proteinExistence type="inferred from homology"/>
<feature type="domain" description="Protein kinase" evidence="11">
    <location>
        <begin position="239"/>
        <end position="505"/>
    </location>
</feature>
<gene>
    <name evidence="12" type="ORF">RHGRI_022274</name>
</gene>
<keyword evidence="5" id="KW-0418">Kinase</keyword>